<evidence type="ECO:0000313" key="1">
    <source>
        <dbReference type="EMBL" id="MSS16080.1"/>
    </source>
</evidence>
<dbReference type="Proteomes" id="UP000481852">
    <property type="component" value="Unassembled WGS sequence"/>
</dbReference>
<evidence type="ECO:0000313" key="2">
    <source>
        <dbReference type="Proteomes" id="UP000481852"/>
    </source>
</evidence>
<sequence>MIINTGSRTDIPAFFHTWFYNRIREGYVLVRNPYQPQQVTRYLLDPSVVDVLSFCSKNPAPMLPRIHELDTFRQLWHVTITPYGRDIEPYVPPKAEVLKTSRALSGIVGKGAIVWRYDPVFLSEKYSLSFHKKAFQSMAAFLKGSTEQCVVSFIDLYEKTKRNFPQARTVSSAQQMELIDAFDSIAADNGMQIHLCCESSALTAGHPHTDAQGCFSRSVIETAAGIHLSVPSHSLARKACSCLLGGDIGAYNTCLHGCRYCYANYNRAVVEAQTAAHDPCSPYLIGHAITSDIIKDARQESWIDHQMNLIDFL</sequence>
<dbReference type="AlphaFoldDB" id="A0A6L5X725"/>
<comment type="caution">
    <text evidence="1">The sequence shown here is derived from an EMBL/GenBank/DDBJ whole genome shotgun (WGS) entry which is preliminary data.</text>
</comment>
<reference evidence="1 2" key="1">
    <citation type="submission" date="2019-08" db="EMBL/GenBank/DDBJ databases">
        <title>In-depth cultivation of the pig gut microbiome towards novel bacterial diversity and tailored functional studies.</title>
        <authorList>
            <person name="Wylensek D."/>
            <person name="Hitch T.C.A."/>
            <person name="Clavel T."/>
        </authorList>
    </citation>
    <scope>NUCLEOTIDE SEQUENCE [LARGE SCALE GENOMIC DNA]</scope>
    <source>
        <strain evidence="1 2">Oil+RF-744-WCA-WT-11</strain>
    </source>
</reference>
<accession>A0A6L5X725</accession>
<gene>
    <name evidence="1" type="ORF">FYJ35_13795</name>
</gene>
<organism evidence="1 2">
    <name type="scientific">Porcincola intestinalis</name>
    <dbReference type="NCBI Taxonomy" id="2606632"/>
    <lineage>
        <taxon>Bacteria</taxon>
        <taxon>Bacillati</taxon>
        <taxon>Bacillota</taxon>
        <taxon>Clostridia</taxon>
        <taxon>Lachnospirales</taxon>
        <taxon>Lachnospiraceae</taxon>
        <taxon>Porcincola</taxon>
    </lineage>
</organism>
<protein>
    <submittedName>
        <fullName evidence="1">DUF1848 domain-containing protein</fullName>
    </submittedName>
</protein>
<dbReference type="EMBL" id="VULZ01000022">
    <property type="protein sequence ID" value="MSS16080.1"/>
    <property type="molecule type" value="Genomic_DNA"/>
</dbReference>
<dbReference type="RefSeq" id="WP_154527508.1">
    <property type="nucleotide sequence ID" value="NZ_VULZ01000022.1"/>
</dbReference>
<dbReference type="InterPro" id="IPR014998">
    <property type="entry name" value="DUF1848"/>
</dbReference>
<keyword evidence="2" id="KW-1185">Reference proteome</keyword>
<name>A0A6L5X725_9FIRM</name>
<proteinExistence type="predicted"/>
<dbReference type="Pfam" id="PF08902">
    <property type="entry name" value="DUF1848"/>
    <property type="match status" value="1"/>
</dbReference>